<dbReference type="SMART" id="SM01008">
    <property type="entry name" value="Ald_Xan_dh_C"/>
    <property type="match status" value="1"/>
</dbReference>
<dbReference type="SUPFAM" id="SSF54665">
    <property type="entry name" value="CO dehydrogenase molybdoprotein N-domain-like"/>
    <property type="match status" value="1"/>
</dbReference>
<name>A0A2K8SJC9_9NOSO</name>
<dbReference type="Pfam" id="PF02738">
    <property type="entry name" value="MoCoBD_1"/>
    <property type="match status" value="1"/>
</dbReference>
<dbReference type="Proteomes" id="UP000232003">
    <property type="component" value="Chromosome"/>
</dbReference>
<dbReference type="SUPFAM" id="SSF56003">
    <property type="entry name" value="Molybdenum cofactor-binding domain"/>
    <property type="match status" value="1"/>
</dbReference>
<accession>A0A2K8SJC9</accession>
<evidence type="ECO:0000256" key="1">
    <source>
        <dbReference type="SAM" id="MobiDB-lite"/>
    </source>
</evidence>
<dbReference type="Gene3D" id="3.30.365.10">
    <property type="entry name" value="Aldehyde oxidase/xanthine dehydrogenase, molybdopterin binding domain"/>
    <property type="match status" value="4"/>
</dbReference>
<dbReference type="PANTHER" id="PTHR11908:SF153">
    <property type="entry name" value="DEHYDROGENASE"/>
    <property type="match status" value="1"/>
</dbReference>
<sequence>MARYIGKEMSRVDGVAKVTGKAKYAAEFKVPNLAYGFIVTSSIAKGTIKSIDTKEASRAPGVIHILTHENYPKPAPPTAPELKPETNTNVPDKSFRALQSNQIFFNMQPIALVLAETFEQARYAARLVKATYNEEKSMTDLESSLDKAVAIDPQRAAVPRDIVKPRGNPAQAFQSAPVKIEAEYTIPIEHHNPMEPHAAIAFWENDKLTIFDKTQGVYVVRQHLATSFNMPVENVQVISPFVGGAFGASLRPNYYPALTAMAARVIKRPVKVVYTRQQMYTGHGYRPHTWQKISLGAQRNGKLTAIIHDSRNNSSTFQDWVENTTEFPRTLYACPNADTPQRIVRTDLPTSASMRAPGAVSGMFALESAMDELAYALKIDPLELRLINYTEVDPDSGKPYSSKALRECYRLGAQKFGWKNRKFEPRSMRDGRFLVGWGMATGVWGAWQRPASAKITLKSDGTAHVASATSDIGPGTYTVMTLIAAEYLGLPPEKVKFELGDTKFPEAPVQGGSFTTASVGTAIYESAQNIKRKLLDLANKDAASSFKTAKIADVEMIDGKLQIKNNSSQSVDISELMRRNNLTELVDVHQAKASPEREKYATGAHGAQFVEVKVDPEVGIVHVTRAIEVTASGKIMNPKTSHSQEIGGVVWGIGMALQEATEIDHRYGRIMNANLQHYHVPVNADILEIETIFVEEDDKIVNPLGIKGMGELSMVGIPAAIANAVFHATGRRIRDLPITPEKLL</sequence>
<dbReference type="KEGG" id="nfl:COO91_01330"/>
<dbReference type="InterPro" id="IPR036856">
    <property type="entry name" value="Ald_Oxase/Xan_DH_a/b_sf"/>
</dbReference>
<dbReference type="InterPro" id="IPR037165">
    <property type="entry name" value="AldOxase/xan_DH_Mopterin-bd_sf"/>
</dbReference>
<dbReference type="InterPro" id="IPR008274">
    <property type="entry name" value="AldOxase/xan_DH_MoCoBD1"/>
</dbReference>
<dbReference type="Pfam" id="PF01315">
    <property type="entry name" value="Ald_Xan_dh_C"/>
    <property type="match status" value="1"/>
</dbReference>
<reference evidence="3 4" key="1">
    <citation type="submission" date="2017-11" db="EMBL/GenBank/DDBJ databases">
        <title>Complete genome of a free-living desiccation-tolerant cyanobacterium and its photosynthetic adaptation to extreme terrestrial habitat.</title>
        <authorList>
            <person name="Shang J."/>
        </authorList>
    </citation>
    <scope>NUCLEOTIDE SEQUENCE [LARGE SCALE GENOMIC DNA]</scope>
    <source>
        <strain evidence="3 4">CCNUN1</strain>
    </source>
</reference>
<gene>
    <name evidence="3" type="ORF">COO91_01330</name>
</gene>
<dbReference type="EMBL" id="CP024785">
    <property type="protein sequence ID" value="AUB35450.1"/>
    <property type="molecule type" value="Genomic_DNA"/>
</dbReference>
<dbReference type="RefSeq" id="WP_100897672.1">
    <property type="nucleotide sequence ID" value="NZ_CAWNNC010000001.1"/>
</dbReference>
<keyword evidence="4" id="KW-1185">Reference proteome</keyword>
<dbReference type="Gene3D" id="3.90.1170.50">
    <property type="entry name" value="Aldehyde oxidase/xanthine dehydrogenase, a/b hammerhead"/>
    <property type="match status" value="1"/>
</dbReference>
<dbReference type="AlphaFoldDB" id="A0A2K8SJC9"/>
<evidence type="ECO:0000313" key="3">
    <source>
        <dbReference type="EMBL" id="AUB35450.1"/>
    </source>
</evidence>
<evidence type="ECO:0000313" key="4">
    <source>
        <dbReference type="Proteomes" id="UP000232003"/>
    </source>
</evidence>
<dbReference type="PANTHER" id="PTHR11908">
    <property type="entry name" value="XANTHINE DEHYDROGENASE"/>
    <property type="match status" value="1"/>
</dbReference>
<evidence type="ECO:0000259" key="2">
    <source>
        <dbReference type="SMART" id="SM01008"/>
    </source>
</evidence>
<protein>
    <submittedName>
        <fullName evidence="3">YagR, xanthine dehydrogenase YagR molybdenum-binding subunit</fullName>
    </submittedName>
</protein>
<dbReference type="Pfam" id="PF20256">
    <property type="entry name" value="MoCoBD_2"/>
    <property type="match status" value="1"/>
</dbReference>
<dbReference type="GO" id="GO:0005506">
    <property type="term" value="F:iron ion binding"/>
    <property type="evidence" value="ECO:0007669"/>
    <property type="project" value="InterPro"/>
</dbReference>
<feature type="region of interest" description="Disordered" evidence="1">
    <location>
        <begin position="69"/>
        <end position="92"/>
    </location>
</feature>
<dbReference type="InterPro" id="IPR046867">
    <property type="entry name" value="AldOxase/xan_DH_MoCoBD2"/>
</dbReference>
<dbReference type="OrthoDB" id="41753at2"/>
<dbReference type="InterPro" id="IPR016208">
    <property type="entry name" value="Ald_Oxase/xanthine_DH-like"/>
</dbReference>
<organism evidence="3 4">
    <name type="scientific">Nostoc flagelliforme CCNUN1</name>
    <dbReference type="NCBI Taxonomy" id="2038116"/>
    <lineage>
        <taxon>Bacteria</taxon>
        <taxon>Bacillati</taxon>
        <taxon>Cyanobacteriota</taxon>
        <taxon>Cyanophyceae</taxon>
        <taxon>Nostocales</taxon>
        <taxon>Nostocaceae</taxon>
        <taxon>Nostoc</taxon>
    </lineage>
</organism>
<proteinExistence type="predicted"/>
<feature type="domain" description="Aldehyde oxidase/xanthine dehydrogenase a/b hammerhead" evidence="2">
    <location>
        <begin position="19"/>
        <end position="136"/>
    </location>
</feature>
<dbReference type="GO" id="GO:0016491">
    <property type="term" value="F:oxidoreductase activity"/>
    <property type="evidence" value="ECO:0007669"/>
    <property type="project" value="InterPro"/>
</dbReference>
<dbReference type="InterPro" id="IPR000674">
    <property type="entry name" value="Ald_Oxase/Xan_DH_a/b"/>
</dbReference>